<dbReference type="RefSeq" id="WP_116631559.1">
    <property type="nucleotide sequence ID" value="NZ_QENU01000004.1"/>
</dbReference>
<dbReference type="OrthoDB" id="9978592at2"/>
<name>A0A2U0T8B2_9PAST</name>
<protein>
    <submittedName>
        <fullName evidence="1">Uncharacterized protein</fullName>
    </submittedName>
</protein>
<evidence type="ECO:0000313" key="2">
    <source>
        <dbReference type="Proteomes" id="UP000245909"/>
    </source>
</evidence>
<keyword evidence="2" id="KW-1185">Reference proteome</keyword>
<accession>A0A2U0T8B2</accession>
<evidence type="ECO:0000313" key="1">
    <source>
        <dbReference type="EMBL" id="PVX39845.1"/>
    </source>
</evidence>
<reference evidence="1 2" key="1">
    <citation type="submission" date="2018-05" db="EMBL/GenBank/DDBJ databases">
        <title>Genomic Encyclopedia of Type Strains, Phase IV (KMG-IV): sequencing the most valuable type-strain genomes for metagenomic binning, comparative biology and taxonomic classification.</title>
        <authorList>
            <person name="Goeker M."/>
        </authorList>
    </citation>
    <scope>NUCLEOTIDE SEQUENCE [LARGE SCALE GENOMIC DNA]</scope>
    <source>
        <strain evidence="1 2">DSM 22999</strain>
    </source>
</reference>
<dbReference type="Proteomes" id="UP000245909">
    <property type="component" value="Unassembled WGS sequence"/>
</dbReference>
<sequence>MKDRLTYLINRRYPIYYFLHDEYDEYSDDAIRILHGKAPLNGAIDLSLFEDDELDWNEGAKKEAQRKQDEYDRWMSYYENNPFHCDVKEIPTYSQEYALYQAQSLIESTNEYCKFFCGAPESALITRFQIECMKEDTQH</sequence>
<gene>
    <name evidence="1" type="ORF">C8D76_10446</name>
</gene>
<proteinExistence type="predicted"/>
<comment type="caution">
    <text evidence="1">The sequence shown here is derived from an EMBL/GenBank/DDBJ whole genome shotgun (WGS) entry which is preliminary data.</text>
</comment>
<dbReference type="EMBL" id="QENU01000004">
    <property type="protein sequence ID" value="PVX39845.1"/>
    <property type="molecule type" value="Genomic_DNA"/>
</dbReference>
<dbReference type="AlphaFoldDB" id="A0A2U0T8B2"/>
<organism evidence="1 2">
    <name type="scientific">Alitibacter langaaensis DSM 22999</name>
    <dbReference type="NCBI Taxonomy" id="1122935"/>
    <lineage>
        <taxon>Bacteria</taxon>
        <taxon>Pseudomonadati</taxon>
        <taxon>Pseudomonadota</taxon>
        <taxon>Gammaproteobacteria</taxon>
        <taxon>Pasteurellales</taxon>
        <taxon>Pasteurellaceae</taxon>
        <taxon>Alitibacter</taxon>
    </lineage>
</organism>